<keyword evidence="15" id="KW-1185">Reference proteome</keyword>
<sequence length="957" mass="106745">MIVNKPKKKKKPSRYKSFLVIMGVVFAIIFGKLIYIQIYKHDDYKERADTTSTKFVPEKAPRGIIYDQNGNILATNTQTYTMMYTTTEEANKMFFNTIDTVFKILSENGEGFTDDLILKVNENNEPYFAYKTTAKNDQNAEEIRFKRDRGLNEKVEKDLYSGKEEDLTDSEIESVNAKLLEITPKEVFYDLVKSYDLIKLIDPNPSSEKIKEYNEMSGEALTNLLRSKYSFKDLRNYLLIKDALKIQSFKGYKSVTLASNIKKDTALIILQKLNDLPGIDIKLEPIRLYPYNQLASSVLGYISPIDSSNEQKYELRGYDISSDLIGVSGIESTFEEQLKGVKGGTTVKVNSKGRVTEELFKLETYPGNSVHLTIDKGVQYAAEQGLKDTIESIRTSPTDPYPGATRGAVVAVEVNTGRILASASYPNYDPNIFAVSGQLSNAQTKEYFSPDLEKFGINYIKSRGLNKTVDELFPAVDGVRTDPNDLYPRAFYNYATQGLIPPGSTFKPLTGLAGLEAGVIQPTETIYDQGKFNAHPETYGTAFAPECLLYTNYHSSHGDTDITHALEVSCNYYFYEVAYRLYKQAGSNVEALDSLAKYAWKFGLGTDPNTKERASTGIEIEENFGQVYNFKSFKNQSILYAKFEIRDYLESGDYRGVRSFIPFDYSNNDADSEKLKEAKTSLKDKVAARFEKIGTDSSALGTDAFAKTLVEDIKNIMNLSDKYKQNVSDYEAKGKGKVNLDSQAQTIAEVIARFVVNDKGSEITSPAQEVYASIGQGMNNFTPTQLAAYVSTLANGGTRYKLHFVDKITTPDGAVVQEYEPEVIDKIQLKDSTINAIREGMYKANNDEGGTAARVFANFPIRTGGKTGTADFNERQKEIGRAPYATYVSFAPLENPQIAFVGVIYDGGHGSSTAPVAKAVYEAYFKEKIEKEFPAYASTSTSYQKYVTGAPANNKLS</sequence>
<dbReference type="InterPro" id="IPR012338">
    <property type="entry name" value="Beta-lactam/transpept-like"/>
</dbReference>
<comment type="similarity">
    <text evidence="3">Belongs to the transpeptidase family.</text>
</comment>
<feature type="transmembrane region" description="Helical" evidence="11">
    <location>
        <begin position="18"/>
        <end position="38"/>
    </location>
</feature>
<keyword evidence="4" id="KW-1003">Cell membrane</keyword>
<dbReference type="Pfam" id="PF03717">
    <property type="entry name" value="PBP_dimer"/>
    <property type="match status" value="1"/>
</dbReference>
<evidence type="ECO:0000256" key="4">
    <source>
        <dbReference type="ARBA" id="ARBA00022475"/>
    </source>
</evidence>
<dbReference type="Gene3D" id="3.90.1310.10">
    <property type="entry name" value="Penicillin-binding protein 2a (Domain 2)"/>
    <property type="match status" value="2"/>
</dbReference>
<keyword evidence="6" id="KW-0133">Cell shape</keyword>
<evidence type="ECO:0000259" key="12">
    <source>
        <dbReference type="Pfam" id="PF00905"/>
    </source>
</evidence>
<organism evidence="14 15">
    <name type="scientific">Clostridium cibarium</name>
    <dbReference type="NCBI Taxonomy" id="2762247"/>
    <lineage>
        <taxon>Bacteria</taxon>
        <taxon>Bacillati</taxon>
        <taxon>Bacillota</taxon>
        <taxon>Clostridia</taxon>
        <taxon>Eubacteriales</taxon>
        <taxon>Clostridiaceae</taxon>
        <taxon>Clostridium</taxon>
    </lineage>
</organism>
<dbReference type="RefSeq" id="WP_191767822.1">
    <property type="nucleotide sequence ID" value="NZ_JACSRA010000005.1"/>
</dbReference>
<dbReference type="InterPro" id="IPR001460">
    <property type="entry name" value="PCN-bd_Tpept"/>
</dbReference>
<dbReference type="InterPro" id="IPR036138">
    <property type="entry name" value="PBP_dimer_sf"/>
</dbReference>
<dbReference type="PANTHER" id="PTHR30627">
    <property type="entry name" value="PEPTIDOGLYCAN D,D-TRANSPEPTIDASE"/>
    <property type="match status" value="1"/>
</dbReference>
<comment type="subcellular location">
    <subcellularLocation>
        <location evidence="2">Cell membrane</location>
    </subcellularLocation>
    <subcellularLocation>
        <location evidence="1">Membrane</location>
        <topology evidence="1">Single-pass membrane protein</topology>
    </subcellularLocation>
</comment>
<evidence type="ECO:0000256" key="1">
    <source>
        <dbReference type="ARBA" id="ARBA00004167"/>
    </source>
</evidence>
<feature type="domain" description="Penicillin-binding protein transpeptidase" evidence="12">
    <location>
        <begin position="407"/>
        <end position="618"/>
    </location>
</feature>
<feature type="domain" description="Penicillin-binding protein dimerisation" evidence="13">
    <location>
        <begin position="58"/>
        <end position="358"/>
    </location>
</feature>
<keyword evidence="7" id="KW-0573">Peptidoglycan synthesis</keyword>
<dbReference type="Gene3D" id="1.10.10.1230">
    <property type="entry name" value="Penicillin-binding protein, N-terminal non-catalytic domain, head sub-domain"/>
    <property type="match status" value="1"/>
</dbReference>
<name>A0ABR8PR46_9CLOT</name>
<evidence type="ECO:0000256" key="8">
    <source>
        <dbReference type="ARBA" id="ARBA00022989"/>
    </source>
</evidence>
<keyword evidence="10" id="KW-0961">Cell wall biogenesis/degradation</keyword>
<feature type="domain" description="Penicillin-binding protein transpeptidase" evidence="12">
    <location>
        <begin position="769"/>
        <end position="922"/>
    </location>
</feature>
<dbReference type="InterPro" id="IPR005311">
    <property type="entry name" value="PBP_dimer"/>
</dbReference>
<dbReference type="EMBL" id="JACSRA010000005">
    <property type="protein sequence ID" value="MBD7910655.1"/>
    <property type="molecule type" value="Genomic_DNA"/>
</dbReference>
<evidence type="ECO:0000256" key="2">
    <source>
        <dbReference type="ARBA" id="ARBA00004236"/>
    </source>
</evidence>
<evidence type="ECO:0000256" key="5">
    <source>
        <dbReference type="ARBA" id="ARBA00022692"/>
    </source>
</evidence>
<protein>
    <submittedName>
        <fullName evidence="14">Penicillin-binding protein</fullName>
    </submittedName>
</protein>
<keyword evidence="9 11" id="KW-0472">Membrane</keyword>
<evidence type="ECO:0000313" key="14">
    <source>
        <dbReference type="EMBL" id="MBD7910655.1"/>
    </source>
</evidence>
<dbReference type="SUPFAM" id="SSF56519">
    <property type="entry name" value="Penicillin binding protein dimerisation domain"/>
    <property type="match status" value="1"/>
</dbReference>
<comment type="caution">
    <text evidence="14">The sequence shown here is derived from an EMBL/GenBank/DDBJ whole genome shotgun (WGS) entry which is preliminary data.</text>
</comment>
<dbReference type="Gene3D" id="3.40.710.10">
    <property type="entry name" value="DD-peptidase/beta-lactamase superfamily"/>
    <property type="match status" value="2"/>
</dbReference>
<dbReference type="PANTHER" id="PTHR30627:SF2">
    <property type="entry name" value="PEPTIDOGLYCAN D,D-TRANSPEPTIDASE MRDA"/>
    <property type="match status" value="1"/>
</dbReference>
<proteinExistence type="inferred from homology"/>
<gene>
    <name evidence="14" type="ORF">H9661_04705</name>
</gene>
<accession>A0ABR8PR46</accession>
<evidence type="ECO:0000256" key="7">
    <source>
        <dbReference type="ARBA" id="ARBA00022984"/>
    </source>
</evidence>
<evidence type="ECO:0000256" key="10">
    <source>
        <dbReference type="ARBA" id="ARBA00023316"/>
    </source>
</evidence>
<evidence type="ECO:0000256" key="9">
    <source>
        <dbReference type="ARBA" id="ARBA00023136"/>
    </source>
</evidence>
<dbReference type="InterPro" id="IPR050515">
    <property type="entry name" value="Beta-lactam/transpept"/>
</dbReference>
<dbReference type="Proteomes" id="UP000627781">
    <property type="component" value="Unassembled WGS sequence"/>
</dbReference>
<evidence type="ECO:0000259" key="13">
    <source>
        <dbReference type="Pfam" id="PF03717"/>
    </source>
</evidence>
<keyword evidence="8 11" id="KW-1133">Transmembrane helix</keyword>
<evidence type="ECO:0000256" key="6">
    <source>
        <dbReference type="ARBA" id="ARBA00022960"/>
    </source>
</evidence>
<keyword evidence="5 11" id="KW-0812">Transmembrane</keyword>
<dbReference type="Pfam" id="PF00905">
    <property type="entry name" value="Transpeptidase"/>
    <property type="match status" value="2"/>
</dbReference>
<evidence type="ECO:0000313" key="15">
    <source>
        <dbReference type="Proteomes" id="UP000627781"/>
    </source>
</evidence>
<reference evidence="14 15" key="1">
    <citation type="submission" date="2020-08" db="EMBL/GenBank/DDBJ databases">
        <title>A Genomic Blueprint of the Chicken Gut Microbiome.</title>
        <authorList>
            <person name="Gilroy R."/>
            <person name="Ravi A."/>
            <person name="Getino M."/>
            <person name="Pursley I."/>
            <person name="Horton D.L."/>
            <person name="Alikhan N.-F."/>
            <person name="Baker D."/>
            <person name="Gharbi K."/>
            <person name="Hall N."/>
            <person name="Watson M."/>
            <person name="Adriaenssens E.M."/>
            <person name="Foster-Nyarko E."/>
            <person name="Jarju S."/>
            <person name="Secka A."/>
            <person name="Antonio M."/>
            <person name="Oren A."/>
            <person name="Chaudhuri R."/>
            <person name="La Ragione R.M."/>
            <person name="Hildebrand F."/>
            <person name="Pallen M.J."/>
        </authorList>
    </citation>
    <scope>NUCLEOTIDE SEQUENCE [LARGE SCALE GENOMIC DNA]</scope>
    <source>
        <strain evidence="14 15">Sa3CVN1</strain>
    </source>
</reference>
<evidence type="ECO:0000256" key="11">
    <source>
        <dbReference type="SAM" id="Phobius"/>
    </source>
</evidence>
<dbReference type="SUPFAM" id="SSF56601">
    <property type="entry name" value="beta-lactamase/transpeptidase-like"/>
    <property type="match status" value="1"/>
</dbReference>
<evidence type="ECO:0000256" key="3">
    <source>
        <dbReference type="ARBA" id="ARBA00007171"/>
    </source>
</evidence>